<evidence type="ECO:0000259" key="7">
    <source>
        <dbReference type="PROSITE" id="PS50090"/>
    </source>
</evidence>
<dbReference type="PANTHER" id="PTHR48000:SF67">
    <property type="entry name" value="MYB-LIKE DNA-BINDING DOMAIN CONTAINING PROTEIN, EXPRESSED"/>
    <property type="match status" value="1"/>
</dbReference>
<proteinExistence type="predicted"/>
<feature type="domain" description="Myb-like" evidence="7">
    <location>
        <begin position="9"/>
        <end position="55"/>
    </location>
</feature>
<evidence type="ECO:0000256" key="3">
    <source>
        <dbReference type="ARBA" id="ARBA00023015"/>
    </source>
</evidence>
<evidence type="ECO:0000256" key="5">
    <source>
        <dbReference type="ARBA" id="ARBA00023163"/>
    </source>
</evidence>
<evidence type="ECO:0000256" key="1">
    <source>
        <dbReference type="ARBA" id="ARBA00004123"/>
    </source>
</evidence>
<dbReference type="PANTHER" id="PTHR48000">
    <property type="entry name" value="OS09G0431300 PROTEIN"/>
    <property type="match status" value="1"/>
</dbReference>
<feature type="domain" description="HTH myb-type" evidence="8">
    <location>
        <begin position="9"/>
        <end position="59"/>
    </location>
</feature>
<sequence length="166" mass="18400">MGRTPCCDKSKVKKGIWSPDEDAILKNYLNKWSVIASHLSGRTDNEIKNYWNSKIKKKLKATNSSSNVAAATSIVDEVTNFPVPENVMANGLNANANQPVFLLEGFKYCSSVNNNTSLFSQTQQDSNLFNSPSFGMDENYGVKGFQMDEYSYEILSNFLSSGSPLN</sequence>
<evidence type="ECO:0000256" key="4">
    <source>
        <dbReference type="ARBA" id="ARBA00023125"/>
    </source>
</evidence>
<keyword evidence="6" id="KW-0539">Nucleus</keyword>
<dbReference type="InterPro" id="IPR017930">
    <property type="entry name" value="Myb_dom"/>
</dbReference>
<accession>A0ABR0D9I5</accession>
<protein>
    <submittedName>
        <fullName evidence="9">Uncharacterized protein</fullName>
    </submittedName>
</protein>
<dbReference type="SMART" id="SM00717">
    <property type="entry name" value="SANT"/>
    <property type="match status" value="1"/>
</dbReference>
<dbReference type="Gene3D" id="1.10.10.60">
    <property type="entry name" value="Homeodomain-like"/>
    <property type="match status" value="1"/>
</dbReference>
<dbReference type="CDD" id="cd00167">
    <property type="entry name" value="SANT"/>
    <property type="match status" value="1"/>
</dbReference>
<keyword evidence="10" id="KW-1185">Reference proteome</keyword>
<reference evidence="9 10" key="1">
    <citation type="journal article" date="2023" name="bioRxiv">
        <title>Genome report: Whole genome sequence and annotation of Penstemon davidsonii.</title>
        <authorList>
            <person name="Ostevik K.L."/>
            <person name="Alabady M."/>
            <person name="Zhang M."/>
            <person name="Rausher M.D."/>
        </authorList>
    </citation>
    <scope>NUCLEOTIDE SEQUENCE [LARGE SCALE GENOMIC DNA]</scope>
    <source>
        <strain evidence="9">DNT005</strain>
        <tissue evidence="9">Whole leaf</tissue>
    </source>
</reference>
<dbReference type="PROSITE" id="PS50090">
    <property type="entry name" value="MYB_LIKE"/>
    <property type="match status" value="1"/>
</dbReference>
<evidence type="ECO:0000313" key="10">
    <source>
        <dbReference type="Proteomes" id="UP001291926"/>
    </source>
</evidence>
<evidence type="ECO:0000259" key="8">
    <source>
        <dbReference type="PROSITE" id="PS51294"/>
    </source>
</evidence>
<comment type="caution">
    <text evidence="9">The sequence shown here is derived from an EMBL/GenBank/DDBJ whole genome shotgun (WGS) entry which is preliminary data.</text>
</comment>
<keyword evidence="3" id="KW-0805">Transcription regulation</keyword>
<dbReference type="PROSITE" id="PS51294">
    <property type="entry name" value="HTH_MYB"/>
    <property type="match status" value="1"/>
</dbReference>
<evidence type="ECO:0000313" key="9">
    <source>
        <dbReference type="EMBL" id="KAK4485892.1"/>
    </source>
</evidence>
<dbReference type="EMBL" id="JAYDYQ010002533">
    <property type="protein sequence ID" value="KAK4485892.1"/>
    <property type="molecule type" value="Genomic_DNA"/>
</dbReference>
<dbReference type="InterPro" id="IPR009057">
    <property type="entry name" value="Homeodomain-like_sf"/>
</dbReference>
<name>A0ABR0D9I5_9LAMI</name>
<dbReference type="Pfam" id="PF00249">
    <property type="entry name" value="Myb_DNA-binding"/>
    <property type="match status" value="1"/>
</dbReference>
<dbReference type="InterPro" id="IPR001005">
    <property type="entry name" value="SANT/Myb"/>
</dbReference>
<dbReference type="Proteomes" id="UP001291926">
    <property type="component" value="Unassembled WGS sequence"/>
</dbReference>
<keyword evidence="2" id="KW-0677">Repeat</keyword>
<gene>
    <name evidence="9" type="ORF">RD792_008543</name>
</gene>
<dbReference type="SUPFAM" id="SSF46689">
    <property type="entry name" value="Homeodomain-like"/>
    <property type="match status" value="1"/>
</dbReference>
<keyword evidence="5" id="KW-0804">Transcription</keyword>
<keyword evidence="4" id="KW-0238">DNA-binding</keyword>
<organism evidence="9 10">
    <name type="scientific">Penstemon davidsonii</name>
    <dbReference type="NCBI Taxonomy" id="160366"/>
    <lineage>
        <taxon>Eukaryota</taxon>
        <taxon>Viridiplantae</taxon>
        <taxon>Streptophyta</taxon>
        <taxon>Embryophyta</taxon>
        <taxon>Tracheophyta</taxon>
        <taxon>Spermatophyta</taxon>
        <taxon>Magnoliopsida</taxon>
        <taxon>eudicotyledons</taxon>
        <taxon>Gunneridae</taxon>
        <taxon>Pentapetalae</taxon>
        <taxon>asterids</taxon>
        <taxon>lamiids</taxon>
        <taxon>Lamiales</taxon>
        <taxon>Plantaginaceae</taxon>
        <taxon>Cheloneae</taxon>
        <taxon>Penstemon</taxon>
    </lineage>
</organism>
<evidence type="ECO:0000256" key="6">
    <source>
        <dbReference type="ARBA" id="ARBA00023242"/>
    </source>
</evidence>
<comment type="subcellular location">
    <subcellularLocation>
        <location evidence="1">Nucleus</location>
    </subcellularLocation>
</comment>
<evidence type="ECO:0000256" key="2">
    <source>
        <dbReference type="ARBA" id="ARBA00022737"/>
    </source>
</evidence>